<dbReference type="AlphaFoldDB" id="A0AAE1YJ73"/>
<protein>
    <submittedName>
        <fullName evidence="2">Uncharacterized protein</fullName>
    </submittedName>
</protein>
<accession>A0AAE1YJ73</accession>
<proteinExistence type="predicted"/>
<gene>
    <name evidence="2" type="ORF">Salat_1350500</name>
</gene>
<organism evidence="2 3">
    <name type="scientific">Sesamum alatum</name>
    <dbReference type="NCBI Taxonomy" id="300844"/>
    <lineage>
        <taxon>Eukaryota</taxon>
        <taxon>Viridiplantae</taxon>
        <taxon>Streptophyta</taxon>
        <taxon>Embryophyta</taxon>
        <taxon>Tracheophyta</taxon>
        <taxon>Spermatophyta</taxon>
        <taxon>Magnoliopsida</taxon>
        <taxon>eudicotyledons</taxon>
        <taxon>Gunneridae</taxon>
        <taxon>Pentapetalae</taxon>
        <taxon>asterids</taxon>
        <taxon>lamiids</taxon>
        <taxon>Lamiales</taxon>
        <taxon>Pedaliaceae</taxon>
        <taxon>Sesamum</taxon>
    </lineage>
</organism>
<evidence type="ECO:0000313" key="2">
    <source>
        <dbReference type="EMBL" id="KAK4430498.1"/>
    </source>
</evidence>
<reference evidence="2" key="1">
    <citation type="submission" date="2020-06" db="EMBL/GenBank/DDBJ databases">
        <authorList>
            <person name="Li T."/>
            <person name="Hu X."/>
            <person name="Zhang T."/>
            <person name="Song X."/>
            <person name="Zhang H."/>
            <person name="Dai N."/>
            <person name="Sheng W."/>
            <person name="Hou X."/>
            <person name="Wei L."/>
        </authorList>
    </citation>
    <scope>NUCLEOTIDE SEQUENCE</scope>
    <source>
        <strain evidence="2">3651</strain>
        <tissue evidence="2">Leaf</tissue>
    </source>
</reference>
<keyword evidence="3" id="KW-1185">Reference proteome</keyword>
<evidence type="ECO:0000313" key="3">
    <source>
        <dbReference type="Proteomes" id="UP001293254"/>
    </source>
</evidence>
<reference evidence="2" key="2">
    <citation type="journal article" date="2024" name="Plant">
        <title>Genomic evolution and insights into agronomic trait innovations of Sesamum species.</title>
        <authorList>
            <person name="Miao H."/>
            <person name="Wang L."/>
            <person name="Qu L."/>
            <person name="Liu H."/>
            <person name="Sun Y."/>
            <person name="Le M."/>
            <person name="Wang Q."/>
            <person name="Wei S."/>
            <person name="Zheng Y."/>
            <person name="Lin W."/>
            <person name="Duan Y."/>
            <person name="Cao H."/>
            <person name="Xiong S."/>
            <person name="Wang X."/>
            <person name="Wei L."/>
            <person name="Li C."/>
            <person name="Ma Q."/>
            <person name="Ju M."/>
            <person name="Zhao R."/>
            <person name="Li G."/>
            <person name="Mu C."/>
            <person name="Tian Q."/>
            <person name="Mei H."/>
            <person name="Zhang T."/>
            <person name="Gao T."/>
            <person name="Zhang H."/>
        </authorList>
    </citation>
    <scope>NUCLEOTIDE SEQUENCE</scope>
    <source>
        <strain evidence="2">3651</strain>
    </source>
</reference>
<feature type="region of interest" description="Disordered" evidence="1">
    <location>
        <begin position="42"/>
        <end position="64"/>
    </location>
</feature>
<comment type="caution">
    <text evidence="2">The sequence shown here is derived from an EMBL/GenBank/DDBJ whole genome shotgun (WGS) entry which is preliminary data.</text>
</comment>
<dbReference type="Proteomes" id="UP001293254">
    <property type="component" value="Unassembled WGS sequence"/>
</dbReference>
<dbReference type="EMBL" id="JACGWO010000004">
    <property type="protein sequence ID" value="KAK4430498.1"/>
    <property type="molecule type" value="Genomic_DNA"/>
</dbReference>
<sequence>MVLESDRVGDCRGRRRRRWGLGGERAAALSFASFVKPYHPYTLSTPNPPSSSQTRHLLGRSPLSPPPQPHISAALFEVSGSGAILEELREESELEASSIIPTGAWTRFFRFHRDSYTLA</sequence>
<evidence type="ECO:0000256" key="1">
    <source>
        <dbReference type="SAM" id="MobiDB-lite"/>
    </source>
</evidence>
<feature type="compositionally biased region" description="Polar residues" evidence="1">
    <location>
        <begin position="42"/>
        <end position="55"/>
    </location>
</feature>
<name>A0AAE1YJ73_9LAMI</name>